<keyword evidence="8" id="KW-0238">DNA-binding</keyword>
<evidence type="ECO:0000256" key="2">
    <source>
        <dbReference type="ARBA" id="ARBA00004286"/>
    </source>
</evidence>
<name>A0A9P8TB96_9ASCO</name>
<dbReference type="InterPro" id="IPR013719">
    <property type="entry name" value="RTT106/SPT16-like_middle_dom"/>
</dbReference>
<evidence type="ECO:0000256" key="12">
    <source>
        <dbReference type="SAM" id="MobiDB-lite"/>
    </source>
</evidence>
<dbReference type="PANTHER" id="PTHR45849">
    <property type="entry name" value="FACT COMPLEX SUBUNIT SSRP1"/>
    <property type="match status" value="1"/>
</dbReference>
<feature type="domain" description="Histone chaperone RTT106/FACT complex subunit SPT16-like middle" evidence="13">
    <location>
        <begin position="210"/>
        <end position="299"/>
    </location>
</feature>
<keyword evidence="10" id="KW-0143">Chaperone</keyword>
<keyword evidence="15" id="KW-1185">Reference proteome</keyword>
<dbReference type="Pfam" id="PF08512">
    <property type="entry name" value="Rttp106-like_middle"/>
    <property type="match status" value="1"/>
</dbReference>
<dbReference type="InterPro" id="IPR040770">
    <property type="entry name" value="Rtt106_PH"/>
</dbReference>
<dbReference type="CDD" id="cd11604">
    <property type="entry name" value="RTT106_N"/>
    <property type="match status" value="1"/>
</dbReference>
<dbReference type="GO" id="GO:0042393">
    <property type="term" value="F:histone binding"/>
    <property type="evidence" value="ECO:0007669"/>
    <property type="project" value="TreeGrafter"/>
</dbReference>
<keyword evidence="7" id="KW-0805">Transcription regulation</keyword>
<organism evidence="14 15">
    <name type="scientific">Wickerhamomyces mucosus</name>
    <dbReference type="NCBI Taxonomy" id="1378264"/>
    <lineage>
        <taxon>Eukaryota</taxon>
        <taxon>Fungi</taxon>
        <taxon>Dikarya</taxon>
        <taxon>Ascomycota</taxon>
        <taxon>Saccharomycotina</taxon>
        <taxon>Saccharomycetes</taxon>
        <taxon>Phaffomycetales</taxon>
        <taxon>Wickerhamomycetaceae</taxon>
        <taxon>Wickerhamomyces</taxon>
    </lineage>
</organism>
<evidence type="ECO:0000256" key="1">
    <source>
        <dbReference type="ARBA" id="ARBA00004123"/>
    </source>
</evidence>
<gene>
    <name evidence="14" type="ORF">WICMUC_004172</name>
</gene>
<reference evidence="14" key="2">
    <citation type="submission" date="2021-01" db="EMBL/GenBank/DDBJ databases">
        <authorList>
            <person name="Schikora-Tamarit M.A."/>
        </authorList>
    </citation>
    <scope>NUCLEOTIDE SEQUENCE</scope>
    <source>
        <strain evidence="14">CBS6341</strain>
    </source>
</reference>
<dbReference type="GO" id="GO:0031491">
    <property type="term" value="F:nucleosome binding"/>
    <property type="evidence" value="ECO:0007669"/>
    <property type="project" value="TreeGrafter"/>
</dbReference>
<dbReference type="SUPFAM" id="SSF50729">
    <property type="entry name" value="PH domain-like"/>
    <property type="match status" value="1"/>
</dbReference>
<dbReference type="Pfam" id="PF18215">
    <property type="entry name" value="Rtt106_N"/>
    <property type="match status" value="1"/>
</dbReference>
<dbReference type="InterPro" id="IPR040993">
    <property type="entry name" value="Rtt106_N"/>
</dbReference>
<reference evidence="14" key="1">
    <citation type="journal article" date="2021" name="Open Biol.">
        <title>Shared evolutionary footprints suggest mitochondrial oxidative damage underlies multiple complex I losses in fungi.</title>
        <authorList>
            <person name="Schikora-Tamarit M.A."/>
            <person name="Marcet-Houben M."/>
            <person name="Nosek J."/>
            <person name="Gabaldon T."/>
        </authorList>
    </citation>
    <scope>NUCLEOTIDE SEQUENCE</scope>
    <source>
        <strain evidence="14">CBS6341</strain>
    </source>
</reference>
<evidence type="ECO:0000256" key="7">
    <source>
        <dbReference type="ARBA" id="ARBA00023015"/>
    </source>
</evidence>
<evidence type="ECO:0000256" key="5">
    <source>
        <dbReference type="ARBA" id="ARBA00018462"/>
    </source>
</evidence>
<dbReference type="EMBL" id="JAEUBF010001113">
    <property type="protein sequence ID" value="KAH3672766.1"/>
    <property type="molecule type" value="Genomic_DNA"/>
</dbReference>
<evidence type="ECO:0000256" key="6">
    <source>
        <dbReference type="ARBA" id="ARBA00022454"/>
    </source>
</evidence>
<evidence type="ECO:0000313" key="14">
    <source>
        <dbReference type="EMBL" id="KAH3672766.1"/>
    </source>
</evidence>
<keyword evidence="11" id="KW-0539">Nucleus</keyword>
<accession>A0A9P8TB96</accession>
<evidence type="ECO:0000259" key="13">
    <source>
        <dbReference type="SMART" id="SM01287"/>
    </source>
</evidence>
<evidence type="ECO:0000256" key="9">
    <source>
        <dbReference type="ARBA" id="ARBA00023163"/>
    </source>
</evidence>
<evidence type="ECO:0000256" key="11">
    <source>
        <dbReference type="ARBA" id="ARBA00023242"/>
    </source>
</evidence>
<evidence type="ECO:0000313" key="15">
    <source>
        <dbReference type="Proteomes" id="UP000769528"/>
    </source>
</evidence>
<dbReference type="SMART" id="SM01287">
    <property type="entry name" value="Rtt106"/>
    <property type="match status" value="1"/>
</dbReference>
<keyword evidence="9" id="KW-0804">Transcription</keyword>
<proteinExistence type="inferred from homology"/>
<dbReference type="GO" id="GO:0005694">
    <property type="term" value="C:chromosome"/>
    <property type="evidence" value="ECO:0007669"/>
    <property type="project" value="UniProtKB-SubCell"/>
</dbReference>
<comment type="similarity">
    <text evidence="3">Belongs to the RTT106 family.</text>
</comment>
<comment type="caution">
    <text evidence="14">The sequence shown here is derived from an EMBL/GenBank/DDBJ whole genome shotgun (WGS) entry which is preliminary data.</text>
</comment>
<dbReference type="AlphaFoldDB" id="A0A9P8TB96"/>
<dbReference type="Gene3D" id="6.10.10.70">
    <property type="entry name" value="RTT106-like"/>
    <property type="match status" value="1"/>
</dbReference>
<dbReference type="OrthoDB" id="75754at2759"/>
<comment type="subcellular location">
    <subcellularLocation>
        <location evidence="2">Chromosome</location>
    </subcellularLocation>
    <subcellularLocation>
        <location evidence="1">Nucleus</location>
    </subcellularLocation>
</comment>
<sequence length="397" mass="45835">MTFINELPESLKSEILKISKQNKDALDVFQQLYDYLKDDNNNNKRRKLTISNENSDSKDYYDIDKIEDSTIIFQLKDLSFQSPIRKKLNLTFSISPITQTPILSISKSNDIKPDIIITELNDSNIVFSTFLPIPEKINQIYFVLFYRRNLNNTFNNEPIVLTMNKDQINKQLIDEKLIKEGEDFKNYIQRQALVSGFKISETFGVKFKNSLYVAAHRGTKEGLLYLLPNHILFGFKKPIQLYNSKDIESFSYSSITRVTFNVTISLKNGEKHEYSMIDQQDFANIDTYIKTRKFQDNSMSEELKAKPMSKGNEFAGALAEAEREAEAEAEAEGQDQDQEEDSDDEEADANFETVVEVDDTSDVTDDENDSGIEEDEEDEEEDEEDEDREIELNSDDD</sequence>
<dbReference type="InterPro" id="IPR011993">
    <property type="entry name" value="PH-like_dom_sf"/>
</dbReference>
<evidence type="ECO:0000256" key="3">
    <source>
        <dbReference type="ARBA" id="ARBA00006159"/>
    </source>
</evidence>
<feature type="region of interest" description="Disordered" evidence="12">
    <location>
        <begin position="300"/>
        <end position="397"/>
    </location>
</feature>
<dbReference type="PANTHER" id="PTHR45849:SF3">
    <property type="entry name" value="HISTONE CHAPERONE RTT106"/>
    <property type="match status" value="1"/>
</dbReference>
<dbReference type="Gene3D" id="2.30.29.120">
    <property type="match status" value="1"/>
</dbReference>
<dbReference type="InterPro" id="IPR050454">
    <property type="entry name" value="RTT106/SSRP1_HistChap/FACT"/>
</dbReference>
<protein>
    <recommendedName>
        <fullName evidence="4">Histone chaperone RTT106</fullName>
    </recommendedName>
    <alternativeName>
        <fullName evidence="5">Histone chaperone rtt106</fullName>
    </alternativeName>
</protein>
<dbReference type="GO" id="GO:0005634">
    <property type="term" value="C:nucleus"/>
    <property type="evidence" value="ECO:0007669"/>
    <property type="project" value="UniProtKB-SubCell"/>
</dbReference>
<feature type="compositionally biased region" description="Acidic residues" evidence="12">
    <location>
        <begin position="327"/>
        <end position="397"/>
    </location>
</feature>
<dbReference type="Pfam" id="PF18469">
    <property type="entry name" value="PH_18"/>
    <property type="match status" value="1"/>
</dbReference>
<evidence type="ECO:0000256" key="10">
    <source>
        <dbReference type="ARBA" id="ARBA00023186"/>
    </source>
</evidence>
<dbReference type="InterPro" id="IPR044891">
    <property type="entry name" value="Rtt106_N_sf"/>
</dbReference>
<evidence type="ECO:0000256" key="8">
    <source>
        <dbReference type="ARBA" id="ARBA00023125"/>
    </source>
</evidence>
<dbReference type="Proteomes" id="UP000769528">
    <property type="component" value="Unassembled WGS sequence"/>
</dbReference>
<dbReference type="GO" id="GO:0003677">
    <property type="term" value="F:DNA binding"/>
    <property type="evidence" value="ECO:0007669"/>
    <property type="project" value="UniProtKB-KW"/>
</dbReference>
<keyword evidence="6" id="KW-0158">Chromosome</keyword>
<dbReference type="Gene3D" id="2.30.29.30">
    <property type="entry name" value="Pleckstrin-homology domain (PH domain)/Phosphotyrosine-binding domain (PTB)"/>
    <property type="match status" value="1"/>
</dbReference>
<evidence type="ECO:0000256" key="4">
    <source>
        <dbReference type="ARBA" id="ARBA00017355"/>
    </source>
</evidence>